<sequence length="253" mass="26031">MSNDTLAGRTALVTGGGVGIGRGIAIALARAGVRTAVTYRTHEPDAELLDALAAAGHEPFARPLDATDEAAVQAFATELRDEFGALDILVNNAGGMVRRAPLPELDADLWRQVMAVNLDSAYYVTRAVQPFLSDGRGRIVNVASLAGHNGGGPGATAYATSKAAVFGLTKGLARELAPQGITVNALAPGFIDDTPFHETFTADEARKQIVAGIPVGRPGIPADCAGAVLWLASDAAGFVTGTIIDINGGVYVR</sequence>
<dbReference type="SMART" id="SM00822">
    <property type="entry name" value="PKS_KR"/>
    <property type="match status" value="1"/>
</dbReference>
<evidence type="ECO:0000259" key="3">
    <source>
        <dbReference type="SMART" id="SM00822"/>
    </source>
</evidence>
<dbReference type="InterPro" id="IPR002347">
    <property type="entry name" value="SDR_fam"/>
</dbReference>
<dbReference type="EMBL" id="CP049865">
    <property type="protein sequence ID" value="QIK73468.1"/>
    <property type="molecule type" value="Genomic_DNA"/>
</dbReference>
<dbReference type="Proteomes" id="UP000501058">
    <property type="component" value="Chromosome"/>
</dbReference>
<keyword evidence="5" id="KW-1185">Reference proteome</keyword>
<dbReference type="PANTHER" id="PTHR42760">
    <property type="entry name" value="SHORT-CHAIN DEHYDROGENASES/REDUCTASES FAMILY MEMBER"/>
    <property type="match status" value="1"/>
</dbReference>
<dbReference type="AlphaFoldDB" id="A0A6G7Y9Z4"/>
<reference evidence="4 5" key="1">
    <citation type="submission" date="2020-03" db="EMBL/GenBank/DDBJ databases">
        <title>Propioniciclava sp. nov., isolated from Hydrophilus acuminatus.</title>
        <authorList>
            <person name="Hyun D.-W."/>
            <person name="Bae J.-W."/>
        </authorList>
    </citation>
    <scope>NUCLEOTIDE SEQUENCE [LARGE SCALE GENOMIC DNA]</scope>
    <source>
        <strain evidence="4 5">HDW11</strain>
    </source>
</reference>
<dbReference type="EC" id="1.1.1.47" evidence="4"/>
<feature type="domain" description="Ketoreductase" evidence="3">
    <location>
        <begin position="9"/>
        <end position="189"/>
    </location>
</feature>
<protein>
    <submittedName>
        <fullName evidence="4">Glucose 1-dehydrogenase</fullName>
        <ecNumber evidence="4">1.1.1.47</ecNumber>
    </submittedName>
</protein>
<proteinExistence type="inferred from homology"/>
<gene>
    <name evidence="4" type="ORF">G7070_15880</name>
</gene>
<dbReference type="InterPro" id="IPR020904">
    <property type="entry name" value="Sc_DH/Rdtase_CS"/>
</dbReference>
<evidence type="ECO:0000313" key="4">
    <source>
        <dbReference type="EMBL" id="QIK73468.1"/>
    </source>
</evidence>
<dbReference type="RefSeq" id="WP_166234537.1">
    <property type="nucleotide sequence ID" value="NZ_CP049865.1"/>
</dbReference>
<organism evidence="4 5">
    <name type="scientific">Propioniciclava coleopterorum</name>
    <dbReference type="NCBI Taxonomy" id="2714937"/>
    <lineage>
        <taxon>Bacteria</taxon>
        <taxon>Bacillati</taxon>
        <taxon>Actinomycetota</taxon>
        <taxon>Actinomycetes</taxon>
        <taxon>Propionibacteriales</taxon>
        <taxon>Propionibacteriaceae</taxon>
        <taxon>Propioniciclava</taxon>
    </lineage>
</organism>
<dbReference type="GO" id="GO:0047936">
    <property type="term" value="F:glucose 1-dehydrogenase [NAD(P)+] activity"/>
    <property type="evidence" value="ECO:0007669"/>
    <property type="project" value="UniProtKB-EC"/>
</dbReference>
<dbReference type="SUPFAM" id="SSF51735">
    <property type="entry name" value="NAD(P)-binding Rossmann-fold domains"/>
    <property type="match status" value="1"/>
</dbReference>
<evidence type="ECO:0000256" key="2">
    <source>
        <dbReference type="ARBA" id="ARBA00023002"/>
    </source>
</evidence>
<keyword evidence="2 4" id="KW-0560">Oxidoreductase</keyword>
<dbReference type="FunFam" id="3.40.50.720:FF:000084">
    <property type="entry name" value="Short-chain dehydrogenase reductase"/>
    <property type="match status" value="1"/>
</dbReference>
<dbReference type="NCBIfam" id="NF005559">
    <property type="entry name" value="PRK07231.1"/>
    <property type="match status" value="1"/>
</dbReference>
<evidence type="ECO:0000313" key="5">
    <source>
        <dbReference type="Proteomes" id="UP000501058"/>
    </source>
</evidence>
<dbReference type="KEGG" id="prv:G7070_15880"/>
<name>A0A6G7Y9Z4_9ACTN</name>
<dbReference type="PANTHER" id="PTHR42760:SF40">
    <property type="entry name" value="3-OXOACYL-[ACYL-CARRIER-PROTEIN] REDUCTASE, CHLOROPLASTIC"/>
    <property type="match status" value="1"/>
</dbReference>
<accession>A0A6G7Y9Z4</accession>
<dbReference type="InterPro" id="IPR036291">
    <property type="entry name" value="NAD(P)-bd_dom_sf"/>
</dbReference>
<dbReference type="PRINTS" id="PR00081">
    <property type="entry name" value="GDHRDH"/>
</dbReference>
<dbReference type="Gene3D" id="3.40.50.720">
    <property type="entry name" value="NAD(P)-binding Rossmann-like Domain"/>
    <property type="match status" value="1"/>
</dbReference>
<dbReference type="GO" id="GO:0030497">
    <property type="term" value="P:fatty acid elongation"/>
    <property type="evidence" value="ECO:0007669"/>
    <property type="project" value="TreeGrafter"/>
</dbReference>
<evidence type="ECO:0000256" key="1">
    <source>
        <dbReference type="ARBA" id="ARBA00006484"/>
    </source>
</evidence>
<dbReference type="Pfam" id="PF13561">
    <property type="entry name" value="adh_short_C2"/>
    <property type="match status" value="1"/>
</dbReference>
<dbReference type="InterPro" id="IPR057326">
    <property type="entry name" value="KR_dom"/>
</dbReference>
<dbReference type="PRINTS" id="PR00080">
    <property type="entry name" value="SDRFAMILY"/>
</dbReference>
<dbReference type="PROSITE" id="PS00061">
    <property type="entry name" value="ADH_SHORT"/>
    <property type="match status" value="1"/>
</dbReference>
<comment type="similarity">
    <text evidence="1">Belongs to the short-chain dehydrogenases/reductases (SDR) family.</text>
</comment>